<reference evidence="1" key="1">
    <citation type="submission" date="2022-10" db="EMBL/GenBank/DDBJ databases">
        <title>Complete Genome of Trichothecium roseum strain YXFP-22015, a Plant Pathogen Isolated from Citrus.</title>
        <authorList>
            <person name="Wang Y."/>
            <person name="Zhu L."/>
        </authorList>
    </citation>
    <scope>NUCLEOTIDE SEQUENCE</scope>
    <source>
        <strain evidence="1">YXFP-22015</strain>
    </source>
</reference>
<name>A0ACC0URC4_9HYPO</name>
<organism evidence="1 2">
    <name type="scientific">Trichothecium roseum</name>
    <dbReference type="NCBI Taxonomy" id="47278"/>
    <lineage>
        <taxon>Eukaryota</taxon>
        <taxon>Fungi</taxon>
        <taxon>Dikarya</taxon>
        <taxon>Ascomycota</taxon>
        <taxon>Pezizomycotina</taxon>
        <taxon>Sordariomycetes</taxon>
        <taxon>Hypocreomycetidae</taxon>
        <taxon>Hypocreales</taxon>
        <taxon>Hypocreales incertae sedis</taxon>
        <taxon>Trichothecium</taxon>
    </lineage>
</organism>
<evidence type="ECO:0000313" key="1">
    <source>
        <dbReference type="EMBL" id="KAI9896653.1"/>
    </source>
</evidence>
<gene>
    <name evidence="1" type="ORF">N3K66_008825</name>
</gene>
<evidence type="ECO:0000313" key="2">
    <source>
        <dbReference type="Proteomes" id="UP001163324"/>
    </source>
</evidence>
<protein>
    <submittedName>
        <fullName evidence="1">Uncharacterized protein</fullName>
    </submittedName>
</protein>
<keyword evidence="2" id="KW-1185">Reference proteome</keyword>
<dbReference type="Proteomes" id="UP001163324">
    <property type="component" value="Chromosome 9"/>
</dbReference>
<dbReference type="EMBL" id="CM047948">
    <property type="protein sequence ID" value="KAI9896653.1"/>
    <property type="molecule type" value="Genomic_DNA"/>
</dbReference>
<proteinExistence type="predicted"/>
<comment type="caution">
    <text evidence="1">The sequence shown here is derived from an EMBL/GenBank/DDBJ whole genome shotgun (WGS) entry which is preliminary data.</text>
</comment>
<sequence>MVRSSAALALAALSALAAAKTDIGGCTYYDGVFTPSHGYPYATRIWYVDGTGELCEILDCGGGRAPPKTTVPGCDNYVGTATYEPRFIDPATLGDEPITTDIVGTVRGAGDSVTSTSEAAVSETTTSESATETSDDAEDTASITDVSTTAAPETGSRSETTPAATQTSSSAEETETGAPDSAAGVVGAKLGVAALGAFVAAAGFL</sequence>
<accession>A0ACC0URC4</accession>